<keyword evidence="1" id="KW-0812">Transmembrane</keyword>
<sequence length="73" mass="7726">MTVWLSILLLVNAAFNVLVWPTFWRRVSRDPRARDAAGKPTKFLTVHAVLIGSALVLAAASAVAGIVGLVDAA</sequence>
<dbReference type="STRING" id="412690.SAMN04489834_0555"/>
<protein>
    <recommendedName>
        <fullName evidence="4">Integral membrane protein</fullName>
    </recommendedName>
</protein>
<gene>
    <name evidence="2" type="ORF">SAMN04489834_0555</name>
</gene>
<dbReference type="EMBL" id="LT629742">
    <property type="protein sequence ID" value="SDR93728.1"/>
    <property type="molecule type" value="Genomic_DNA"/>
</dbReference>
<evidence type="ECO:0000256" key="1">
    <source>
        <dbReference type="SAM" id="Phobius"/>
    </source>
</evidence>
<dbReference type="RefSeq" id="WP_083362683.1">
    <property type="nucleotide sequence ID" value="NZ_LT629742.1"/>
</dbReference>
<feature type="transmembrane region" description="Helical" evidence="1">
    <location>
        <begin position="44"/>
        <end position="70"/>
    </location>
</feature>
<accession>A0A1H1N4B5</accession>
<proteinExistence type="predicted"/>
<organism evidence="2 3">
    <name type="scientific">Microterricola viridarii</name>
    <dbReference type="NCBI Taxonomy" id="412690"/>
    <lineage>
        <taxon>Bacteria</taxon>
        <taxon>Bacillati</taxon>
        <taxon>Actinomycetota</taxon>
        <taxon>Actinomycetes</taxon>
        <taxon>Micrococcales</taxon>
        <taxon>Microbacteriaceae</taxon>
        <taxon>Microterricola</taxon>
    </lineage>
</organism>
<reference evidence="3" key="1">
    <citation type="submission" date="2016-10" db="EMBL/GenBank/DDBJ databases">
        <authorList>
            <person name="Varghese N."/>
            <person name="Submissions S."/>
        </authorList>
    </citation>
    <scope>NUCLEOTIDE SEQUENCE [LARGE SCALE GENOMIC DNA]</scope>
    <source>
        <strain evidence="3">DSM 21772</strain>
    </source>
</reference>
<keyword evidence="1" id="KW-1133">Transmembrane helix</keyword>
<evidence type="ECO:0008006" key="4">
    <source>
        <dbReference type="Google" id="ProtNLM"/>
    </source>
</evidence>
<keyword evidence="1" id="KW-0472">Membrane</keyword>
<evidence type="ECO:0000313" key="2">
    <source>
        <dbReference type="EMBL" id="SDR93728.1"/>
    </source>
</evidence>
<dbReference type="InterPro" id="IPR058061">
    <property type="entry name" value="SCO4848-like"/>
</dbReference>
<feature type="transmembrane region" description="Helical" evidence="1">
    <location>
        <begin position="6"/>
        <end position="24"/>
    </location>
</feature>
<keyword evidence="3" id="KW-1185">Reference proteome</keyword>
<dbReference type="Proteomes" id="UP000181956">
    <property type="component" value="Chromosome I"/>
</dbReference>
<dbReference type="Pfam" id="PF26606">
    <property type="entry name" value="SCO4848"/>
    <property type="match status" value="1"/>
</dbReference>
<dbReference type="NCBIfam" id="NF046117">
    <property type="entry name" value="SCO4848_fam"/>
    <property type="match status" value="1"/>
</dbReference>
<evidence type="ECO:0000313" key="3">
    <source>
        <dbReference type="Proteomes" id="UP000181956"/>
    </source>
</evidence>
<dbReference type="AlphaFoldDB" id="A0A1H1N4B5"/>
<name>A0A1H1N4B5_9MICO</name>